<feature type="transmembrane region" description="Helical" evidence="2">
    <location>
        <begin position="74"/>
        <end position="95"/>
    </location>
</feature>
<accession>A0A0L6ZAL7</accession>
<evidence type="ECO:0000313" key="5">
    <source>
        <dbReference type="Proteomes" id="UP000037043"/>
    </source>
</evidence>
<dbReference type="SMART" id="SM00900">
    <property type="entry name" value="FMN_bind"/>
    <property type="match status" value="1"/>
</dbReference>
<keyword evidence="5" id="KW-1185">Reference proteome</keyword>
<evidence type="ECO:0000313" key="4">
    <source>
        <dbReference type="EMBL" id="KOA20015.1"/>
    </source>
</evidence>
<reference evidence="5" key="1">
    <citation type="submission" date="2015-08" db="EMBL/GenBank/DDBJ databases">
        <title>Genome sequence of the strict anaerobe Clostridium homopropionicum LuHBu1 (DSM 5847T).</title>
        <authorList>
            <person name="Poehlein A."/>
            <person name="Beck M."/>
            <person name="Schiel-Bengelsdorf B."/>
            <person name="Bengelsdorf F.R."/>
            <person name="Daniel R."/>
            <person name="Duerre P."/>
        </authorList>
    </citation>
    <scope>NUCLEOTIDE SEQUENCE [LARGE SCALE GENOMIC DNA]</scope>
    <source>
        <strain evidence="5">DSM 5847</strain>
    </source>
</reference>
<dbReference type="Gene3D" id="3.90.1010.20">
    <property type="match status" value="1"/>
</dbReference>
<name>A0A0L6ZAL7_9CLOT</name>
<feature type="transmembrane region" description="Helical" evidence="2">
    <location>
        <begin position="107"/>
        <end position="125"/>
    </location>
</feature>
<evidence type="ECO:0000259" key="3">
    <source>
        <dbReference type="SMART" id="SM00900"/>
    </source>
</evidence>
<dbReference type="AlphaFoldDB" id="A0A0L6ZAL7"/>
<evidence type="ECO:0000256" key="2">
    <source>
        <dbReference type="SAM" id="Phobius"/>
    </source>
</evidence>
<feature type="region of interest" description="Disordered" evidence="1">
    <location>
        <begin position="254"/>
        <end position="280"/>
    </location>
</feature>
<dbReference type="Pfam" id="PF04205">
    <property type="entry name" value="FMN_bind"/>
    <property type="match status" value="1"/>
</dbReference>
<dbReference type="EMBL" id="LHUR01000021">
    <property type="protein sequence ID" value="KOA20015.1"/>
    <property type="molecule type" value="Genomic_DNA"/>
</dbReference>
<dbReference type="PATRIC" id="fig|1121318.3.peg.1589"/>
<feature type="transmembrane region" description="Helical" evidence="2">
    <location>
        <begin position="6"/>
        <end position="26"/>
    </location>
</feature>
<feature type="transmembrane region" description="Helical" evidence="2">
    <location>
        <begin position="50"/>
        <end position="68"/>
    </location>
</feature>
<dbReference type="RefSeq" id="WP_052221142.1">
    <property type="nucleotide sequence ID" value="NZ_LHUR01000021.1"/>
</dbReference>
<gene>
    <name evidence="4" type="primary">urdA</name>
    <name evidence="4" type="ORF">CLHOM_15800</name>
</gene>
<organism evidence="4 5">
    <name type="scientific">Clostridium homopropionicum DSM 5847</name>
    <dbReference type="NCBI Taxonomy" id="1121318"/>
    <lineage>
        <taxon>Bacteria</taxon>
        <taxon>Bacillati</taxon>
        <taxon>Bacillota</taxon>
        <taxon>Clostridia</taxon>
        <taxon>Eubacteriales</taxon>
        <taxon>Clostridiaceae</taxon>
        <taxon>Clostridium</taxon>
    </lineage>
</organism>
<keyword evidence="2" id="KW-0472">Membrane</keyword>
<feature type="domain" description="FMN-binding" evidence="3">
    <location>
        <begin position="172"/>
        <end position="247"/>
    </location>
</feature>
<keyword evidence="2" id="KW-0812">Transmembrane</keyword>
<comment type="caution">
    <text evidence="4">The sequence shown here is derived from an EMBL/GenBank/DDBJ whole genome shotgun (WGS) entry which is preliminary data.</text>
</comment>
<dbReference type="STRING" id="36844.SAMN04488501_11254"/>
<dbReference type="EC" id="1.3.99.33" evidence="4"/>
<sequence>MDLLLNFGFAWISVILTIILSIIYILRKMLIKSKYENKVLASINKSLRKYHKEFGIALVITGFIHGYFSSDEILSFNLGTVAWVVSILLGLNWMARKVLSKYRGWIYYHRGLTVIFILTILLHVVQVGGIQVHKILLESGVASNQKVTANNINKTLSGATFKDGIYTGEADGFRPGLKVSVEIKDNKITSIEILEHNEVNSRYYQKAFDNIPQAILNSQSIEVDATSGATFTSIGIMNAVNNALSQALVSGTLPDTKALPQNRGHGKGDRERKFDFESRQ</sequence>
<dbReference type="GO" id="GO:0010181">
    <property type="term" value="F:FMN binding"/>
    <property type="evidence" value="ECO:0007669"/>
    <property type="project" value="InterPro"/>
</dbReference>
<protein>
    <submittedName>
        <fullName evidence="4">Urocanate reductase</fullName>
        <ecNumber evidence="4">1.3.99.33</ecNumber>
    </submittedName>
</protein>
<evidence type="ECO:0000256" key="1">
    <source>
        <dbReference type="SAM" id="MobiDB-lite"/>
    </source>
</evidence>
<proteinExistence type="predicted"/>
<dbReference type="Proteomes" id="UP000037043">
    <property type="component" value="Unassembled WGS sequence"/>
</dbReference>
<keyword evidence="2" id="KW-1133">Transmembrane helix</keyword>
<dbReference type="InterPro" id="IPR007329">
    <property type="entry name" value="FMN-bd"/>
</dbReference>
<keyword evidence="4" id="KW-0560">Oxidoreductase</keyword>
<dbReference type="GO" id="GO:0016491">
    <property type="term" value="F:oxidoreductase activity"/>
    <property type="evidence" value="ECO:0007669"/>
    <property type="project" value="UniProtKB-KW"/>
</dbReference>
<feature type="compositionally biased region" description="Basic and acidic residues" evidence="1">
    <location>
        <begin position="266"/>
        <end position="280"/>
    </location>
</feature>
<dbReference type="GO" id="GO:0016020">
    <property type="term" value="C:membrane"/>
    <property type="evidence" value="ECO:0007669"/>
    <property type="project" value="InterPro"/>
</dbReference>